<feature type="compositionally biased region" description="Gly residues" evidence="10">
    <location>
        <begin position="72"/>
        <end position="95"/>
    </location>
</feature>
<dbReference type="Pfam" id="PF17657">
    <property type="entry name" value="DNA_pol3_finger"/>
    <property type="match status" value="1"/>
</dbReference>
<dbReference type="SUPFAM" id="SSF89550">
    <property type="entry name" value="PHP domain-like"/>
    <property type="match status" value="1"/>
</dbReference>
<dbReference type="Gene3D" id="1.10.10.1600">
    <property type="entry name" value="Bacterial DNA polymerase III alpha subunit, thumb domain"/>
    <property type="match status" value="1"/>
</dbReference>
<dbReference type="GO" id="GO:0003887">
    <property type="term" value="F:DNA-directed DNA polymerase activity"/>
    <property type="evidence" value="ECO:0007669"/>
    <property type="project" value="UniProtKB-EC"/>
</dbReference>
<keyword evidence="2" id="KW-0963">Cytoplasm</keyword>
<name>A0ABW2XSA3_9ACTN</name>
<dbReference type="InterPro" id="IPR029460">
    <property type="entry name" value="DNAPol_HHH"/>
</dbReference>
<dbReference type="InterPro" id="IPR016195">
    <property type="entry name" value="Pol/histidinol_Pase-like"/>
</dbReference>
<evidence type="ECO:0000256" key="2">
    <source>
        <dbReference type="ARBA" id="ARBA00022490"/>
    </source>
</evidence>
<keyword evidence="4 12" id="KW-0548">Nucleotidyltransferase</keyword>
<keyword evidence="13" id="KW-1185">Reference proteome</keyword>
<dbReference type="Pfam" id="PF02811">
    <property type="entry name" value="PHP"/>
    <property type="match status" value="1"/>
</dbReference>
<evidence type="ECO:0000313" key="13">
    <source>
        <dbReference type="Proteomes" id="UP001597063"/>
    </source>
</evidence>
<evidence type="ECO:0000256" key="4">
    <source>
        <dbReference type="ARBA" id="ARBA00022695"/>
    </source>
</evidence>
<dbReference type="RefSeq" id="WP_131761209.1">
    <property type="nucleotide sequence ID" value="NZ_CAACUY010000152.1"/>
</dbReference>
<dbReference type="InterPro" id="IPR004013">
    <property type="entry name" value="PHP_dom"/>
</dbReference>
<gene>
    <name evidence="12" type="ORF">ACFQZM_24895</name>
</gene>
<evidence type="ECO:0000256" key="9">
    <source>
        <dbReference type="ARBA" id="ARBA00049244"/>
    </source>
</evidence>
<keyword evidence="5" id="KW-0235">DNA replication</keyword>
<comment type="caution">
    <text evidence="12">The sequence shown here is derived from an EMBL/GenBank/DDBJ whole genome shotgun (WGS) entry which is preliminary data.</text>
</comment>
<dbReference type="InterPro" id="IPR011708">
    <property type="entry name" value="DNA_pol3_alpha_NTPase_dom"/>
</dbReference>
<evidence type="ECO:0000256" key="8">
    <source>
        <dbReference type="ARBA" id="ARBA00023204"/>
    </source>
</evidence>
<feature type="region of interest" description="Disordered" evidence="10">
    <location>
        <begin position="1203"/>
        <end position="1230"/>
    </location>
</feature>
<keyword evidence="7" id="KW-0239">DNA-directed DNA polymerase</keyword>
<evidence type="ECO:0000259" key="11">
    <source>
        <dbReference type="SMART" id="SM00481"/>
    </source>
</evidence>
<comment type="catalytic activity">
    <reaction evidence="9">
        <text>DNA(n) + a 2'-deoxyribonucleoside 5'-triphosphate = DNA(n+1) + diphosphate</text>
        <dbReference type="Rhea" id="RHEA:22508"/>
        <dbReference type="Rhea" id="RHEA-COMP:17339"/>
        <dbReference type="Rhea" id="RHEA-COMP:17340"/>
        <dbReference type="ChEBI" id="CHEBI:33019"/>
        <dbReference type="ChEBI" id="CHEBI:61560"/>
        <dbReference type="ChEBI" id="CHEBI:173112"/>
        <dbReference type="EC" id="2.7.7.7"/>
    </reaction>
</comment>
<feature type="domain" description="Polymerase/histidinol phosphatase N-terminal" evidence="11">
    <location>
        <begin position="1"/>
        <end position="68"/>
    </location>
</feature>
<dbReference type="Pfam" id="PF14579">
    <property type="entry name" value="HHH_6"/>
    <property type="match status" value="1"/>
</dbReference>
<dbReference type="SMART" id="SM00481">
    <property type="entry name" value="POLIIIAc"/>
    <property type="match status" value="1"/>
</dbReference>
<keyword evidence="3 12" id="KW-0808">Transferase</keyword>
<evidence type="ECO:0000256" key="6">
    <source>
        <dbReference type="ARBA" id="ARBA00022763"/>
    </source>
</evidence>
<dbReference type="CDD" id="cd04485">
    <property type="entry name" value="DnaE_OBF"/>
    <property type="match status" value="1"/>
</dbReference>
<evidence type="ECO:0000256" key="1">
    <source>
        <dbReference type="ARBA" id="ARBA00012417"/>
    </source>
</evidence>
<dbReference type="PANTHER" id="PTHR32294">
    <property type="entry name" value="DNA POLYMERASE III SUBUNIT ALPHA"/>
    <property type="match status" value="1"/>
</dbReference>
<evidence type="ECO:0000256" key="5">
    <source>
        <dbReference type="ARBA" id="ARBA00022705"/>
    </source>
</evidence>
<feature type="region of interest" description="Disordered" evidence="10">
    <location>
        <begin position="70"/>
        <end position="95"/>
    </location>
</feature>
<dbReference type="InterPro" id="IPR041931">
    <property type="entry name" value="DNA_pol3_alpha_thumb_dom"/>
</dbReference>
<accession>A0ABW2XSA3</accession>
<organism evidence="12 13">
    <name type="scientific">Actinomadura fibrosa</name>
    <dbReference type="NCBI Taxonomy" id="111802"/>
    <lineage>
        <taxon>Bacteria</taxon>
        <taxon>Bacillati</taxon>
        <taxon>Actinomycetota</taxon>
        <taxon>Actinomycetes</taxon>
        <taxon>Streptosporangiales</taxon>
        <taxon>Thermomonosporaceae</taxon>
        <taxon>Actinomadura</taxon>
    </lineage>
</organism>
<dbReference type="CDD" id="cd07431">
    <property type="entry name" value="PHP_PolIIIA"/>
    <property type="match status" value="1"/>
</dbReference>
<dbReference type="PANTHER" id="PTHR32294:SF4">
    <property type="entry name" value="ERROR-PRONE DNA POLYMERASE"/>
    <property type="match status" value="1"/>
</dbReference>
<dbReference type="NCBIfam" id="TIGR00594">
    <property type="entry name" value="polc"/>
    <property type="match status" value="1"/>
</dbReference>
<dbReference type="InterPro" id="IPR004805">
    <property type="entry name" value="DnaE2/DnaE/PolC"/>
</dbReference>
<dbReference type="Proteomes" id="UP001597063">
    <property type="component" value="Unassembled WGS sequence"/>
</dbReference>
<dbReference type="EMBL" id="JBHTGP010000013">
    <property type="protein sequence ID" value="MFD0687757.1"/>
    <property type="molecule type" value="Genomic_DNA"/>
</dbReference>
<evidence type="ECO:0000313" key="12">
    <source>
        <dbReference type="EMBL" id="MFD0687757.1"/>
    </source>
</evidence>
<feature type="compositionally biased region" description="Gly residues" evidence="10">
    <location>
        <begin position="143"/>
        <end position="177"/>
    </location>
</feature>
<evidence type="ECO:0000256" key="7">
    <source>
        <dbReference type="ARBA" id="ARBA00022932"/>
    </source>
</evidence>
<dbReference type="EC" id="2.7.7.7" evidence="1"/>
<dbReference type="Gene3D" id="3.20.20.140">
    <property type="entry name" value="Metal-dependent hydrolases"/>
    <property type="match status" value="1"/>
</dbReference>
<keyword evidence="8" id="KW-0234">DNA repair</keyword>
<feature type="region of interest" description="Disordered" evidence="10">
    <location>
        <begin position="143"/>
        <end position="183"/>
    </location>
</feature>
<reference evidence="13" key="1">
    <citation type="journal article" date="2019" name="Int. J. Syst. Evol. Microbiol.">
        <title>The Global Catalogue of Microorganisms (GCM) 10K type strain sequencing project: providing services to taxonomists for standard genome sequencing and annotation.</title>
        <authorList>
            <consortium name="The Broad Institute Genomics Platform"/>
            <consortium name="The Broad Institute Genome Sequencing Center for Infectious Disease"/>
            <person name="Wu L."/>
            <person name="Ma J."/>
        </authorList>
    </citation>
    <scope>NUCLEOTIDE SEQUENCE [LARGE SCALE GENOMIC DNA]</scope>
    <source>
        <strain evidence="13">JCM 9371</strain>
    </source>
</reference>
<dbReference type="Pfam" id="PF07733">
    <property type="entry name" value="DNA_pol3_alpha"/>
    <property type="match status" value="1"/>
</dbReference>
<protein>
    <recommendedName>
        <fullName evidence="1">DNA-directed DNA polymerase</fullName>
        <ecNumber evidence="1">2.7.7.7</ecNumber>
    </recommendedName>
</protein>
<dbReference type="InterPro" id="IPR040982">
    <property type="entry name" value="DNA_pol3_finger"/>
</dbReference>
<sequence>MHLHVASAYSLRYGVAPPGALAARAAELGMETLALTDRDGLYGAVRHVLACRDAGLGAIVGTDLAMRAADPPGGGGVSSEGDPSGGGALPSGGGLFSGGGVPGGGGLLGGGDLVGGGGLLGGGGHSGAGGHLAWGGHFGGGGVSGGGDPSGRGGFPGGGDPFGWGGVSRASGSGGSRSGRRDGRERVVVLAVGRSGWRSLCRLVTAAHEAGGRGRPVGTRAMVGAHAEGLVVLLGPASDVGRAVAARRPDVAARRLAAWRETADTVVEIVDHRGPGDGHRAARMLALAREAGCPAVLTNAVRYLEPADHPVAQVLDVTRRLVPLDRRHLDDTTGQAYLKSVPEMRRIAELSCGPDRDAAAALLAATRLLSERCVLDPGRDLGMDAVHLPAAGGDPQARLAARCAEGLARRGLDRSRRAADRLARELGVIARKGFASYFLTVADAAALIRARGIRCAIRGSGAGSLVNHLLGIGDLDPLRHDLLMERFLADSREGLPDIDLDVESARRLEAYRALFERFGEAGTACVSMMETYRARSAIRDVGNAVGLPPQEIDAVAKAFPRIRASRIRAALDELPELRQSNLAKGRLEVLFRIAERLDGLPRHIAMHPCGVLLSNPTLRDRTPVEPSALGFPMSQFDKVDVEAMGLLKLDVIGVRMQSAMAHAVAEVARVTGERIDLEAVPRDDPATFALIRTSRTLGCFQIESPGQRDLLGRLQPRGMDDLVVDISLFRPGPVSSDMVAPFLAARAGTREPDYPHPDLVPALRESLGVVVFHEQVLRVLDVMTGCGLSQAEAARRGLGDERGQAVVGAWFRGRALARGYDGPTVERVWRTFGAFGAFGFCKAHAASFALPTYQSAWLKRHHTAAFYAGVLTHDPGMYPKRVILDDARHFGVPILPLDVNHSDAAWHVEPVSEGGTVNSAAAGGSAGGDTADGAVGGAVAAGGVTGRPGALGIRVALNEVRGISEAEVGRIVAGRPYGSLADFWRRARVSRPVAERLALVGAFDSLHRPPVPRRDLLCRVGALDRATSRPGRGAVEGQLPLGHDGENGPTDLASGFVETIPAGELPPMTPAEIVEAELDILGMDVSRHVLAFYDELLADLGVVRAADLPGRPGGSEVLVAGVKVATQTPAVRSGRRVIFATLDDATGPVDLAFFESVQDRCAATLFGCWLLLVRGRVRHSGASAVSVTASACWDLLAVDEERRRGGPAVRRPPDARLWHASEGSSGPPPN</sequence>
<dbReference type="InterPro" id="IPR003141">
    <property type="entry name" value="Pol/His_phosphatase_N"/>
</dbReference>
<evidence type="ECO:0000256" key="10">
    <source>
        <dbReference type="SAM" id="MobiDB-lite"/>
    </source>
</evidence>
<evidence type="ECO:0000256" key="3">
    <source>
        <dbReference type="ARBA" id="ARBA00022679"/>
    </source>
</evidence>
<proteinExistence type="predicted"/>
<keyword evidence="6" id="KW-0227">DNA damage</keyword>